<evidence type="ECO:0000313" key="2">
    <source>
        <dbReference type="EMBL" id="AOA59604.1"/>
    </source>
</evidence>
<gene>
    <name evidence="2" type="ORF">BFG52_15465</name>
</gene>
<feature type="compositionally biased region" description="Low complexity" evidence="1">
    <location>
        <begin position="16"/>
        <end position="26"/>
    </location>
</feature>
<dbReference type="Proteomes" id="UP000093391">
    <property type="component" value="Chromosome"/>
</dbReference>
<proteinExistence type="predicted"/>
<protein>
    <submittedName>
        <fullName evidence="2">Uncharacterized protein</fullName>
    </submittedName>
</protein>
<sequence>MSYQHDAYEHNNQKLTSQTTPSQTPSICKVITPPKYVCPIIFIPSIMGSNIKHQTLGQVWKMPNSKVSGITVAKERSKLKPGDLQTQLDHTKTMVDAIRG</sequence>
<dbReference type="STRING" id="1789224.BFG52_15465"/>
<dbReference type="EMBL" id="CP016895">
    <property type="protein sequence ID" value="AOA59604.1"/>
    <property type="molecule type" value="Genomic_DNA"/>
</dbReference>
<evidence type="ECO:0000313" key="3">
    <source>
        <dbReference type="Proteomes" id="UP000093391"/>
    </source>
</evidence>
<dbReference type="OrthoDB" id="9814331at2"/>
<keyword evidence="3" id="KW-1185">Reference proteome</keyword>
<dbReference type="RefSeq" id="WP_067558249.1">
    <property type="nucleotide sequence ID" value="NZ_CP016895.1"/>
</dbReference>
<organism evidence="2 3">
    <name type="scientific">Acinetobacter larvae</name>
    <dbReference type="NCBI Taxonomy" id="1789224"/>
    <lineage>
        <taxon>Bacteria</taxon>
        <taxon>Pseudomonadati</taxon>
        <taxon>Pseudomonadota</taxon>
        <taxon>Gammaproteobacteria</taxon>
        <taxon>Moraxellales</taxon>
        <taxon>Moraxellaceae</taxon>
        <taxon>Acinetobacter</taxon>
    </lineage>
</organism>
<dbReference type="KEGG" id="ala:BFG52_15465"/>
<feature type="compositionally biased region" description="Basic and acidic residues" evidence="1">
    <location>
        <begin position="1"/>
        <end position="12"/>
    </location>
</feature>
<name>A0A1B2M354_9GAMM</name>
<accession>A0A1B2M354</accession>
<dbReference type="AlphaFoldDB" id="A0A1B2M354"/>
<evidence type="ECO:0000256" key="1">
    <source>
        <dbReference type="SAM" id="MobiDB-lite"/>
    </source>
</evidence>
<feature type="region of interest" description="Disordered" evidence="1">
    <location>
        <begin position="1"/>
        <end position="26"/>
    </location>
</feature>
<reference evidence="2 3" key="1">
    <citation type="submission" date="2016-08" db="EMBL/GenBank/DDBJ databases">
        <authorList>
            <person name="Seilhamer J.J."/>
        </authorList>
    </citation>
    <scope>NUCLEOTIDE SEQUENCE [LARGE SCALE GENOMIC DNA]</scope>
    <source>
        <strain evidence="2 3">BRTC-1</strain>
    </source>
</reference>